<dbReference type="Proteomes" id="UP000277582">
    <property type="component" value="Unassembled WGS sequence"/>
</dbReference>
<comment type="caution">
    <text evidence="1">The sequence shown here is derived from an EMBL/GenBank/DDBJ whole genome shotgun (WGS) entry which is preliminary data.</text>
</comment>
<dbReference type="InterPro" id="IPR050141">
    <property type="entry name" value="GCL_type2/YbdK_subfam"/>
</dbReference>
<dbReference type="EMBL" id="RCOS01000156">
    <property type="protein sequence ID" value="RSN72383.1"/>
    <property type="molecule type" value="Genomic_DNA"/>
</dbReference>
<dbReference type="GO" id="GO:0004357">
    <property type="term" value="F:glutamate-cysteine ligase activity"/>
    <property type="evidence" value="ECO:0007669"/>
    <property type="project" value="InterPro"/>
</dbReference>
<evidence type="ECO:0000313" key="1">
    <source>
        <dbReference type="EMBL" id="RSN72383.1"/>
    </source>
</evidence>
<dbReference type="InterPro" id="IPR014746">
    <property type="entry name" value="Gln_synth/guanido_kin_cat_dom"/>
</dbReference>
<protein>
    <recommendedName>
        <fullName evidence="3">Glutamate--cysteine ligase</fullName>
    </recommendedName>
</protein>
<dbReference type="InterPro" id="IPR006336">
    <property type="entry name" value="GCS2"/>
</dbReference>
<reference evidence="1 2" key="1">
    <citation type="submission" date="2018-10" db="EMBL/GenBank/DDBJ databases">
        <title>Co-occurring genomic capacity for anaerobic methane metabolism and dissimilatory sulfite reduction discovered in the Korarchaeota.</title>
        <authorList>
            <person name="Mckay L.J."/>
            <person name="Dlakic M."/>
            <person name="Fields M.W."/>
            <person name="Delmont T.O."/>
            <person name="Eren A.M."/>
            <person name="Jay Z.J."/>
            <person name="Klingelsmith K.B."/>
            <person name="Rusch D.B."/>
            <person name="Inskeep W.P."/>
        </authorList>
    </citation>
    <scope>NUCLEOTIDE SEQUENCE [LARGE SCALE GENOMIC DNA]</scope>
    <source>
        <strain evidence="1 2">MDKW</strain>
    </source>
</reference>
<accession>A0A429GF62</accession>
<dbReference type="Gene3D" id="3.30.590.20">
    <property type="match status" value="1"/>
</dbReference>
<dbReference type="PANTHER" id="PTHR36510">
    <property type="entry name" value="GLUTAMATE--CYSTEINE LIGASE 2-RELATED"/>
    <property type="match status" value="1"/>
</dbReference>
<organism evidence="1 2">
    <name type="scientific">Candidatus Methanodesulfokora washburnensis</name>
    <dbReference type="NCBI Taxonomy" id="2478471"/>
    <lineage>
        <taxon>Archaea</taxon>
        <taxon>Thermoproteota</taxon>
        <taxon>Candidatus Korarchaeia</taxon>
        <taxon>Candidatus Korarchaeia incertae sedis</taxon>
        <taxon>Candidatus Methanodesulfokora</taxon>
    </lineage>
</organism>
<name>A0A429GF62_9CREN</name>
<dbReference type="OrthoDB" id="371645at2157"/>
<sequence>MQVLVGLEEELFLLNKMGFLSRFSEILLHRLVKDLSGDRDRLEKARKYLMGIQWEPNPSQIEYVTRPMGFSELEEAVKFSRKLIARAAIRTNQLIYVGSVHPVESNPLPLNGTHVNVSISSNGTPSNKLLAAIYMHIRNHLPEIIAVTANSPIMNGRIHGLGSARMMYSRVLKPSGPVIMRKRPVSFIPWRERSKTRYGVIFRKMKLFKSELVFDPTGDRLKEIAIRGPSTNIPEDIHTTKRSSRVEVRGVDNQATEEYLLDTALIIAGLAYEAAVLVGKGVKIRERKNLQRNRSRAIRHGIEAEFILDGGERVKARDSFLLMMDRIKEYIDSIGSMSSGLKEGVPEIIRIGMPEIVDQEKFSKLEEKNRVVTTIRLSGGRDGISLTGERFHVTGEVKGLLFPEYSLKFREENGIVRKFDRIEKRYWLLSKEGYIPLMESDDIIKAITPIGHMAKILEKLGES</sequence>
<dbReference type="GO" id="GO:0042398">
    <property type="term" value="P:modified amino acid biosynthetic process"/>
    <property type="evidence" value="ECO:0007669"/>
    <property type="project" value="InterPro"/>
</dbReference>
<dbReference type="AlphaFoldDB" id="A0A429GF62"/>
<evidence type="ECO:0000313" key="2">
    <source>
        <dbReference type="Proteomes" id="UP000277582"/>
    </source>
</evidence>
<evidence type="ECO:0008006" key="3">
    <source>
        <dbReference type="Google" id="ProtNLM"/>
    </source>
</evidence>
<keyword evidence="2" id="KW-1185">Reference proteome</keyword>
<dbReference type="RefSeq" id="WP_125672554.1">
    <property type="nucleotide sequence ID" value="NZ_RCOS01000156.1"/>
</dbReference>
<dbReference type="PANTHER" id="PTHR36510:SF1">
    <property type="entry name" value="GLUTAMATE--CYSTEINE LIGASE 2-RELATED"/>
    <property type="match status" value="1"/>
</dbReference>
<proteinExistence type="predicted"/>
<gene>
    <name evidence="1" type="ORF">D6D85_13935</name>
</gene>
<dbReference type="Pfam" id="PF04107">
    <property type="entry name" value="GCS2"/>
    <property type="match status" value="1"/>
</dbReference>
<dbReference type="SUPFAM" id="SSF55931">
    <property type="entry name" value="Glutamine synthetase/guanido kinase"/>
    <property type="match status" value="1"/>
</dbReference>